<dbReference type="AlphaFoldDB" id="A0A1G7AAA3"/>
<accession>A0A1G7AAA3</accession>
<proteinExistence type="predicted"/>
<sequence>MKKSNTNSKGHNPPGMEWQTGHYERFAQYHFILPYQFLLLCRLVEVPPERVLQDFMENLGCEGADCEQRDMVQACLIDYFIAHGYGRQHYTPEQIRKVFKGMDAINGLFPEEDEAMIHNHVLWRDQYHQYWFNRWFLKLRGTAHKSVSPPFLSIVKAGPPADPAGTAPDEMPTATTI</sequence>
<organism evidence="1 2">
    <name type="scientific">Niabella drilacis (strain DSM 25811 / CCM 8410 / CCUG 62505 / LMG 26954 / E90)</name>
    <dbReference type="NCBI Taxonomy" id="1285928"/>
    <lineage>
        <taxon>Bacteria</taxon>
        <taxon>Pseudomonadati</taxon>
        <taxon>Bacteroidota</taxon>
        <taxon>Chitinophagia</taxon>
        <taxon>Chitinophagales</taxon>
        <taxon>Chitinophagaceae</taxon>
        <taxon>Niabella</taxon>
    </lineage>
</organism>
<dbReference type="RefSeq" id="WP_090393048.1">
    <property type="nucleotide sequence ID" value="NZ_FMZO01000022.1"/>
</dbReference>
<evidence type="ECO:0000313" key="2">
    <source>
        <dbReference type="Proteomes" id="UP000198757"/>
    </source>
</evidence>
<protein>
    <submittedName>
        <fullName evidence="1">Uncharacterized protein</fullName>
    </submittedName>
</protein>
<evidence type="ECO:0000313" key="1">
    <source>
        <dbReference type="EMBL" id="SDE11711.1"/>
    </source>
</evidence>
<reference evidence="2" key="1">
    <citation type="submission" date="2016-10" db="EMBL/GenBank/DDBJ databases">
        <authorList>
            <person name="Varghese N."/>
            <person name="Submissions S."/>
        </authorList>
    </citation>
    <scope>NUCLEOTIDE SEQUENCE [LARGE SCALE GENOMIC DNA]</scope>
    <source>
        <strain evidence="2">DSM 25811 / CCM 8410 / LMG 26954 / E90</strain>
    </source>
</reference>
<name>A0A1G7AAA3_NIADE</name>
<gene>
    <name evidence="1" type="ORF">SAMN04487894_12219</name>
</gene>
<keyword evidence="2" id="KW-1185">Reference proteome</keyword>
<dbReference type="EMBL" id="FMZO01000022">
    <property type="protein sequence ID" value="SDE11711.1"/>
    <property type="molecule type" value="Genomic_DNA"/>
</dbReference>
<dbReference type="Proteomes" id="UP000198757">
    <property type="component" value="Unassembled WGS sequence"/>
</dbReference>
<dbReference type="OrthoDB" id="667002at2"/>
<dbReference type="STRING" id="1285928.SAMN04487894_12219"/>